<gene>
    <name evidence="7" type="ORF">A2773_05600</name>
</gene>
<feature type="transmembrane region" description="Helical" evidence="5">
    <location>
        <begin position="31"/>
        <end position="55"/>
    </location>
</feature>
<dbReference type="PANTHER" id="PTHR31157:SF1">
    <property type="entry name" value="SCP DOMAIN-CONTAINING PROTEIN"/>
    <property type="match status" value="1"/>
</dbReference>
<dbReference type="AlphaFoldDB" id="A0A1F5ZQ70"/>
<dbReference type="PANTHER" id="PTHR31157">
    <property type="entry name" value="SCP DOMAIN-CONTAINING PROTEIN"/>
    <property type="match status" value="1"/>
</dbReference>
<accession>A0A1F5ZQ70</accession>
<sequence length="338" mass="37838">MELPSLGGNWVDLVIILIGLFYIWEGLSRGFLVGLLDVLGFVLSFFASLKFYGFFGDILVGNFSLPQGISNAGGFLLAGLLAQIIFSQILYLIFRIGYKRFFPKLQKFEGAKYIFKLERILGFIPSLGQGIIFTAFILTLFVSLPIQGAIKKDIVSSKLGGPLVSRTQGLEREINKIFGQAVNESLTFITVNPNSSSEEKVDLRFTQKDVKVDTDAERRMFEMVNNEREKRGLKRLVMSTQLRELSRDYARDMFARGYFSHYNPEGESPFDRMKKYNISFFAAGENLALAPNVTLAHQGLMNSPGHRANILSSDFGTVGIGVMDGGIYGEMFVQEFTD</sequence>
<dbReference type="STRING" id="1798375.A2773_05600"/>
<evidence type="ECO:0000256" key="1">
    <source>
        <dbReference type="ARBA" id="ARBA00004141"/>
    </source>
</evidence>
<comment type="subcellular location">
    <subcellularLocation>
        <location evidence="1">Membrane</location>
        <topology evidence="1">Multi-pass membrane protein</topology>
    </subcellularLocation>
</comment>
<reference evidence="7 8" key="1">
    <citation type="journal article" date="2016" name="Nat. Commun.">
        <title>Thousands of microbial genomes shed light on interconnected biogeochemical processes in an aquifer system.</title>
        <authorList>
            <person name="Anantharaman K."/>
            <person name="Brown C.T."/>
            <person name="Hug L.A."/>
            <person name="Sharon I."/>
            <person name="Castelle C.J."/>
            <person name="Probst A.J."/>
            <person name="Thomas B.C."/>
            <person name="Singh A."/>
            <person name="Wilkins M.J."/>
            <person name="Karaoz U."/>
            <person name="Brodie E.L."/>
            <person name="Williams K.H."/>
            <person name="Hubbard S.S."/>
            <person name="Banfield J.F."/>
        </authorList>
    </citation>
    <scope>NUCLEOTIDE SEQUENCE [LARGE SCALE GENOMIC DNA]</scope>
</reference>
<evidence type="ECO:0000313" key="7">
    <source>
        <dbReference type="EMBL" id="OGG14523.1"/>
    </source>
</evidence>
<evidence type="ECO:0000313" key="8">
    <source>
        <dbReference type="Proteomes" id="UP000177383"/>
    </source>
</evidence>
<protein>
    <recommendedName>
        <fullName evidence="6">SCP domain-containing protein</fullName>
    </recommendedName>
</protein>
<keyword evidence="2 5" id="KW-0812">Transmembrane</keyword>
<evidence type="ECO:0000256" key="4">
    <source>
        <dbReference type="ARBA" id="ARBA00023136"/>
    </source>
</evidence>
<feature type="transmembrane region" description="Helical" evidence="5">
    <location>
        <begin position="6"/>
        <end position="24"/>
    </location>
</feature>
<dbReference type="Pfam" id="PF00188">
    <property type="entry name" value="CAP"/>
    <property type="match status" value="1"/>
</dbReference>
<dbReference type="EMBL" id="MFJE01000015">
    <property type="protein sequence ID" value="OGG14523.1"/>
    <property type="molecule type" value="Genomic_DNA"/>
</dbReference>
<dbReference type="GO" id="GO:0009403">
    <property type="term" value="P:toxin biosynthetic process"/>
    <property type="evidence" value="ECO:0007669"/>
    <property type="project" value="InterPro"/>
</dbReference>
<dbReference type="CDD" id="cd05379">
    <property type="entry name" value="CAP_bacterial"/>
    <property type="match status" value="1"/>
</dbReference>
<dbReference type="InterPro" id="IPR035940">
    <property type="entry name" value="CAP_sf"/>
</dbReference>
<feature type="transmembrane region" description="Helical" evidence="5">
    <location>
        <begin position="119"/>
        <end position="142"/>
    </location>
</feature>
<evidence type="ECO:0000256" key="3">
    <source>
        <dbReference type="ARBA" id="ARBA00022989"/>
    </source>
</evidence>
<evidence type="ECO:0000256" key="5">
    <source>
        <dbReference type="SAM" id="Phobius"/>
    </source>
</evidence>
<name>A0A1F5ZQ70_9BACT</name>
<feature type="transmembrane region" description="Helical" evidence="5">
    <location>
        <begin position="75"/>
        <end position="98"/>
    </location>
</feature>
<evidence type="ECO:0000256" key="2">
    <source>
        <dbReference type="ARBA" id="ARBA00022692"/>
    </source>
</evidence>
<organism evidence="7 8">
    <name type="scientific">Candidatus Gottesmanbacteria bacterium RIFCSPHIGHO2_01_FULL_39_10</name>
    <dbReference type="NCBI Taxonomy" id="1798375"/>
    <lineage>
        <taxon>Bacteria</taxon>
        <taxon>Candidatus Gottesmaniibacteriota</taxon>
    </lineage>
</organism>
<evidence type="ECO:0000259" key="6">
    <source>
        <dbReference type="Pfam" id="PF00188"/>
    </source>
</evidence>
<dbReference type="Proteomes" id="UP000177383">
    <property type="component" value="Unassembled WGS sequence"/>
</dbReference>
<keyword evidence="3 5" id="KW-1133">Transmembrane helix</keyword>
<dbReference type="InterPro" id="IPR014044">
    <property type="entry name" value="CAP_dom"/>
</dbReference>
<proteinExistence type="predicted"/>
<keyword evidence="4 5" id="KW-0472">Membrane</keyword>
<dbReference type="Gene3D" id="3.40.33.10">
    <property type="entry name" value="CAP"/>
    <property type="match status" value="1"/>
</dbReference>
<dbReference type="GO" id="GO:0016020">
    <property type="term" value="C:membrane"/>
    <property type="evidence" value="ECO:0007669"/>
    <property type="project" value="UniProtKB-SubCell"/>
</dbReference>
<dbReference type="InterPro" id="IPR003825">
    <property type="entry name" value="Colicin-V_CvpA"/>
</dbReference>
<dbReference type="SUPFAM" id="SSF55797">
    <property type="entry name" value="PR-1-like"/>
    <property type="match status" value="1"/>
</dbReference>
<comment type="caution">
    <text evidence="7">The sequence shown here is derived from an EMBL/GenBank/DDBJ whole genome shotgun (WGS) entry which is preliminary data.</text>
</comment>
<dbReference type="Pfam" id="PF02674">
    <property type="entry name" value="Colicin_V"/>
    <property type="match status" value="1"/>
</dbReference>
<feature type="domain" description="SCP" evidence="6">
    <location>
        <begin position="222"/>
        <end position="336"/>
    </location>
</feature>